<feature type="region of interest" description="Disordered" evidence="1">
    <location>
        <begin position="78"/>
        <end position="258"/>
    </location>
</feature>
<keyword evidence="3" id="KW-1185">Reference proteome</keyword>
<evidence type="ECO:0000313" key="3">
    <source>
        <dbReference type="Proteomes" id="UP001497623"/>
    </source>
</evidence>
<proteinExistence type="predicted"/>
<evidence type="ECO:0000313" key="2">
    <source>
        <dbReference type="EMBL" id="CAL4156087.1"/>
    </source>
</evidence>
<gene>
    <name evidence="2" type="ORF">MNOR_LOCUS31650</name>
</gene>
<feature type="compositionally biased region" description="Low complexity" evidence="1">
    <location>
        <begin position="213"/>
        <end position="223"/>
    </location>
</feature>
<evidence type="ECO:0008006" key="4">
    <source>
        <dbReference type="Google" id="ProtNLM"/>
    </source>
</evidence>
<sequence>MYNDDREIRRGGAGDFNNLHHERLYSNKPTAFVNPVLLPPIGKSRHHCVYPFSGGELNLPNVPGSGSFVGGGGAGGYNFPYSGPPPPDPEADPLPTKNPNAQSPMGPGGASFASPGVGTGTGQWDDEFMGMDNSPPPPYTSLAPSGHIGGHMGQPTAPPPSIPPSMGGHPVGARPQFPPDMGANINQENVSPKPAPRSKFGEDGSTGGGAGFNLPDLPNIPDLPSVPGGNTVSGMDETNEDIDFDDLSKRFEDLKKKK</sequence>
<evidence type="ECO:0000256" key="1">
    <source>
        <dbReference type="SAM" id="MobiDB-lite"/>
    </source>
</evidence>
<dbReference type="EMBL" id="CAXKWB010041243">
    <property type="protein sequence ID" value="CAL4156087.1"/>
    <property type="molecule type" value="Genomic_DNA"/>
</dbReference>
<protein>
    <recommendedName>
        <fullName evidence="4">IST1 homolog</fullName>
    </recommendedName>
</protein>
<accession>A0AAV2S3I3</accession>
<dbReference type="Proteomes" id="UP001497623">
    <property type="component" value="Unassembled WGS sequence"/>
</dbReference>
<organism evidence="2 3">
    <name type="scientific">Meganyctiphanes norvegica</name>
    <name type="common">Northern krill</name>
    <name type="synonym">Thysanopoda norvegica</name>
    <dbReference type="NCBI Taxonomy" id="48144"/>
    <lineage>
        <taxon>Eukaryota</taxon>
        <taxon>Metazoa</taxon>
        <taxon>Ecdysozoa</taxon>
        <taxon>Arthropoda</taxon>
        <taxon>Crustacea</taxon>
        <taxon>Multicrustacea</taxon>
        <taxon>Malacostraca</taxon>
        <taxon>Eumalacostraca</taxon>
        <taxon>Eucarida</taxon>
        <taxon>Euphausiacea</taxon>
        <taxon>Euphausiidae</taxon>
        <taxon>Meganyctiphanes</taxon>
    </lineage>
</organism>
<dbReference type="AlphaFoldDB" id="A0AAV2S3I3"/>
<comment type="caution">
    <text evidence="2">The sequence shown here is derived from an EMBL/GenBank/DDBJ whole genome shotgun (WGS) entry which is preliminary data.</text>
</comment>
<reference evidence="2 3" key="1">
    <citation type="submission" date="2024-05" db="EMBL/GenBank/DDBJ databases">
        <authorList>
            <person name="Wallberg A."/>
        </authorList>
    </citation>
    <scope>NUCLEOTIDE SEQUENCE [LARGE SCALE GENOMIC DNA]</scope>
</reference>
<feature type="compositionally biased region" description="Basic and acidic residues" evidence="1">
    <location>
        <begin position="246"/>
        <end position="258"/>
    </location>
</feature>
<feature type="non-terminal residue" evidence="2">
    <location>
        <position position="258"/>
    </location>
</feature>
<name>A0AAV2S3I3_MEGNR</name>